<comment type="caution">
    <text evidence="2">The sequence shown here is derived from an EMBL/GenBank/DDBJ whole genome shotgun (WGS) entry which is preliminary data.</text>
</comment>
<dbReference type="RefSeq" id="WP_188819533.1">
    <property type="nucleotide sequence ID" value="NZ_BMLK01000008.1"/>
</dbReference>
<sequence>MNLRNMANRYTRRVNENVPATLKRSTGYTTAPDGKQVPAYSDPEPISIQMQALQKSEIEHLDRLNISNAQASVFADTQLSNGDRPSQTGGDLIEFGTDAKIPATLRGTKWLVVAMLEGWPGSGWCKAAVTGQMP</sequence>
<name>A0ABQ2JN88_9SPHN</name>
<keyword evidence="3" id="KW-1185">Reference proteome</keyword>
<gene>
    <name evidence="2" type="ORF">GCM10011349_19920</name>
</gene>
<proteinExistence type="predicted"/>
<dbReference type="Proteomes" id="UP000605099">
    <property type="component" value="Unassembled WGS sequence"/>
</dbReference>
<reference evidence="3" key="1">
    <citation type="journal article" date="2019" name="Int. J. Syst. Evol. Microbiol.">
        <title>The Global Catalogue of Microorganisms (GCM) 10K type strain sequencing project: providing services to taxonomists for standard genome sequencing and annotation.</title>
        <authorList>
            <consortium name="The Broad Institute Genomics Platform"/>
            <consortium name="The Broad Institute Genome Sequencing Center for Infectious Disease"/>
            <person name="Wu L."/>
            <person name="Ma J."/>
        </authorList>
    </citation>
    <scope>NUCLEOTIDE SEQUENCE [LARGE SCALE GENOMIC DNA]</scope>
    <source>
        <strain evidence="3">CGMCC 1.6784</strain>
    </source>
</reference>
<dbReference type="EMBL" id="BMLK01000008">
    <property type="protein sequence ID" value="GGN49351.1"/>
    <property type="molecule type" value="Genomic_DNA"/>
</dbReference>
<evidence type="ECO:0000313" key="3">
    <source>
        <dbReference type="Proteomes" id="UP000605099"/>
    </source>
</evidence>
<evidence type="ECO:0000256" key="1">
    <source>
        <dbReference type="SAM" id="MobiDB-lite"/>
    </source>
</evidence>
<feature type="region of interest" description="Disordered" evidence="1">
    <location>
        <begin position="13"/>
        <end position="42"/>
    </location>
</feature>
<evidence type="ECO:0000313" key="2">
    <source>
        <dbReference type="EMBL" id="GGN49351.1"/>
    </source>
</evidence>
<accession>A0ABQ2JN88</accession>
<protein>
    <submittedName>
        <fullName evidence="2">Uncharacterized protein</fullName>
    </submittedName>
</protein>
<organism evidence="2 3">
    <name type="scientific">Novosphingobium indicum</name>
    <dbReference type="NCBI Taxonomy" id="462949"/>
    <lineage>
        <taxon>Bacteria</taxon>
        <taxon>Pseudomonadati</taxon>
        <taxon>Pseudomonadota</taxon>
        <taxon>Alphaproteobacteria</taxon>
        <taxon>Sphingomonadales</taxon>
        <taxon>Sphingomonadaceae</taxon>
        <taxon>Novosphingobium</taxon>
    </lineage>
</organism>